<feature type="region of interest" description="Disordered" evidence="1">
    <location>
        <begin position="521"/>
        <end position="549"/>
    </location>
</feature>
<feature type="region of interest" description="Disordered" evidence="1">
    <location>
        <begin position="37"/>
        <end position="83"/>
    </location>
</feature>
<name>A0ABR2KXQ5_9EUKA</name>
<reference evidence="3 4" key="1">
    <citation type="submission" date="2024-04" db="EMBL/GenBank/DDBJ databases">
        <title>Tritrichomonas musculus Genome.</title>
        <authorList>
            <person name="Alves-Ferreira E."/>
            <person name="Grigg M."/>
            <person name="Lorenzi H."/>
            <person name="Galac M."/>
        </authorList>
    </citation>
    <scope>NUCLEOTIDE SEQUENCE [LARGE SCALE GENOMIC DNA]</scope>
    <source>
        <strain evidence="3 4">EAF2021</strain>
    </source>
</reference>
<sequence length="647" mass="75011">MTLNTMLYRHLNEVNDEHVCEPLDYFRSAPYEIRDIDDPCSELDGDNDPQSELDRANDPQSELSRDNNPTITSNVNNPTITSEPLNPNYIQWQMFDDVPERVYTIECEGYIDKNGRYIDDESSLKHLTNGEPSKVYSEDGYLIGHDDDAYYCVSYSEYDLRKMTKQIRTKKFICEAPIGSGKSTAIRRWIAAHNDNKFMLIVPTVKIAEEFYTKLTPLIDNNSIRLCVKDDAFKEFRKAVNDEVNIVITTYSTASKCLGDLVEEYYDREQRLDYFLVIDEAHLLLNHISLIEITKEFDKVALISATVDDIKHFTCFKDYIIINPHIDDKYNRNIYINKLIPNINEQHTEIINLIDSNRMNYDKVLVKIEDKKQCKLLRDCLKDRYKVALYTDDDKEIKLTEDGLFDTNVDVVISTSSIQNGQSINENILSIFVQTYIDTLSSIKQFLGRNRNINSDIHIYVRYGNGLNKRTYSIPNNRYERYLNKLRGIAWNEMTKTCWNELLSNFGNVIFGKIDKDNPNSELDGYNEMNTDDDSQSELGGGNNLHSRVCETNDSNNDPVNIKIDINMNVNIDINMNETNTDKVDKASETSKASETKLNTNKEFSTKRELYDYYGIDMKSIPDGYEIKMRYVKTNGKMGRVYKLVKK</sequence>
<dbReference type="InterPro" id="IPR014001">
    <property type="entry name" value="Helicase_ATP-bd"/>
</dbReference>
<protein>
    <recommendedName>
        <fullName evidence="2">Helicase ATP-binding domain-containing protein</fullName>
    </recommendedName>
</protein>
<feature type="compositionally biased region" description="Polar residues" evidence="1">
    <location>
        <begin position="58"/>
        <end position="83"/>
    </location>
</feature>
<dbReference type="InterPro" id="IPR027417">
    <property type="entry name" value="P-loop_NTPase"/>
</dbReference>
<dbReference type="Pfam" id="PF00270">
    <property type="entry name" value="DEAD"/>
    <property type="match status" value="1"/>
</dbReference>
<dbReference type="SUPFAM" id="SSF52540">
    <property type="entry name" value="P-loop containing nucleoside triphosphate hydrolases"/>
    <property type="match status" value="1"/>
</dbReference>
<accession>A0ABR2KXQ5</accession>
<evidence type="ECO:0000313" key="4">
    <source>
        <dbReference type="Proteomes" id="UP001470230"/>
    </source>
</evidence>
<evidence type="ECO:0000313" key="3">
    <source>
        <dbReference type="EMBL" id="KAK8895883.1"/>
    </source>
</evidence>
<organism evidence="3 4">
    <name type="scientific">Tritrichomonas musculus</name>
    <dbReference type="NCBI Taxonomy" id="1915356"/>
    <lineage>
        <taxon>Eukaryota</taxon>
        <taxon>Metamonada</taxon>
        <taxon>Parabasalia</taxon>
        <taxon>Tritrichomonadida</taxon>
        <taxon>Tritrichomonadidae</taxon>
        <taxon>Tritrichomonas</taxon>
    </lineage>
</organism>
<gene>
    <name evidence="3" type="ORF">M9Y10_013769</name>
</gene>
<dbReference type="PROSITE" id="PS51192">
    <property type="entry name" value="HELICASE_ATP_BIND_1"/>
    <property type="match status" value="1"/>
</dbReference>
<dbReference type="Proteomes" id="UP001470230">
    <property type="component" value="Unassembled WGS sequence"/>
</dbReference>
<dbReference type="InterPro" id="IPR011545">
    <property type="entry name" value="DEAD/DEAH_box_helicase_dom"/>
</dbReference>
<dbReference type="EMBL" id="JAPFFF010000002">
    <property type="protein sequence ID" value="KAK8895883.1"/>
    <property type="molecule type" value="Genomic_DNA"/>
</dbReference>
<proteinExistence type="predicted"/>
<evidence type="ECO:0000259" key="2">
    <source>
        <dbReference type="PROSITE" id="PS51192"/>
    </source>
</evidence>
<comment type="caution">
    <text evidence="3">The sequence shown here is derived from an EMBL/GenBank/DDBJ whole genome shotgun (WGS) entry which is preliminary data.</text>
</comment>
<keyword evidence="4" id="KW-1185">Reference proteome</keyword>
<feature type="compositionally biased region" description="Acidic residues" evidence="1">
    <location>
        <begin position="38"/>
        <end position="51"/>
    </location>
</feature>
<dbReference type="SMART" id="SM00487">
    <property type="entry name" value="DEXDc"/>
    <property type="match status" value="1"/>
</dbReference>
<feature type="domain" description="Helicase ATP-binding" evidence="2">
    <location>
        <begin position="163"/>
        <end position="325"/>
    </location>
</feature>
<evidence type="ECO:0000256" key="1">
    <source>
        <dbReference type="SAM" id="MobiDB-lite"/>
    </source>
</evidence>
<dbReference type="Gene3D" id="3.40.50.300">
    <property type="entry name" value="P-loop containing nucleotide triphosphate hydrolases"/>
    <property type="match status" value="1"/>
</dbReference>